<dbReference type="InterPro" id="IPR019301">
    <property type="entry name" value="Flagellar_prot_FlgJ_N"/>
</dbReference>
<gene>
    <name evidence="3" type="ORF">GND95_05565</name>
</gene>
<accession>A0A7C8HFC7</accession>
<keyword evidence="1" id="KW-0175">Coiled coil</keyword>
<keyword evidence="3" id="KW-0969">Cilium</keyword>
<evidence type="ECO:0000313" key="3">
    <source>
        <dbReference type="EMBL" id="KAE9635613.1"/>
    </source>
</evidence>
<reference evidence="3 4" key="1">
    <citation type="submission" date="2019-12" db="EMBL/GenBank/DDBJ databases">
        <title>Defluviitalea raffinosedens, isolated from a biogas fermenter, genome sequencing and characterization.</title>
        <authorList>
            <person name="Rettenmaier R."/>
            <person name="Schneider M."/>
            <person name="Neuhaus K."/>
            <person name="Liebl W."/>
            <person name="Zverlov V."/>
        </authorList>
    </citation>
    <scope>NUCLEOTIDE SEQUENCE [LARGE SCALE GENOMIC DNA]</scope>
    <source>
        <strain evidence="3 4">249c-K6</strain>
    </source>
</reference>
<dbReference type="OrthoDB" id="9796740at2"/>
<evidence type="ECO:0000313" key="4">
    <source>
        <dbReference type="Proteomes" id="UP000483018"/>
    </source>
</evidence>
<evidence type="ECO:0000256" key="1">
    <source>
        <dbReference type="SAM" id="Coils"/>
    </source>
</evidence>
<dbReference type="RefSeq" id="WP_158739860.1">
    <property type="nucleotide sequence ID" value="NZ_JAFBEP010000001.1"/>
</dbReference>
<dbReference type="AlphaFoldDB" id="A0A7C8HFC7"/>
<dbReference type="Pfam" id="PF10135">
    <property type="entry name" value="Rod-binding"/>
    <property type="match status" value="1"/>
</dbReference>
<proteinExistence type="predicted"/>
<keyword evidence="4" id="KW-1185">Reference proteome</keyword>
<name>A0A7C8HFC7_9FIRM</name>
<comment type="caution">
    <text evidence="3">The sequence shown here is derived from an EMBL/GenBank/DDBJ whole genome shotgun (WGS) entry which is preliminary data.</text>
</comment>
<sequence>MKTNGIDFSTSYPVSNAYETKKQSQELENFESVLKKASEEKDDKALKKACQEFESYFINQLFKEMRRTIQPGGLIEKSQAEEIFQEMLDEEYAKNASQSNGIGLANVLYKQLKSHL</sequence>
<feature type="coiled-coil region" evidence="1">
    <location>
        <begin position="20"/>
        <end position="47"/>
    </location>
</feature>
<protein>
    <submittedName>
        <fullName evidence="3">Flagellar biosynthesis protein FlgJ</fullName>
    </submittedName>
</protein>
<organism evidence="3 4">
    <name type="scientific">Defluviitalea raffinosedens</name>
    <dbReference type="NCBI Taxonomy" id="1450156"/>
    <lineage>
        <taxon>Bacteria</taxon>
        <taxon>Bacillati</taxon>
        <taxon>Bacillota</taxon>
        <taxon>Clostridia</taxon>
        <taxon>Lachnospirales</taxon>
        <taxon>Defluviitaleaceae</taxon>
        <taxon>Defluviitalea</taxon>
    </lineage>
</organism>
<keyword evidence="3" id="KW-0282">Flagellum</keyword>
<keyword evidence="3" id="KW-0966">Cell projection</keyword>
<dbReference type="Proteomes" id="UP000483018">
    <property type="component" value="Unassembled WGS sequence"/>
</dbReference>
<feature type="domain" description="Flagellar protein FlgJ N-terminal" evidence="2">
    <location>
        <begin position="63"/>
        <end position="111"/>
    </location>
</feature>
<evidence type="ECO:0000259" key="2">
    <source>
        <dbReference type="Pfam" id="PF10135"/>
    </source>
</evidence>
<dbReference type="EMBL" id="WSLF01000003">
    <property type="protein sequence ID" value="KAE9635613.1"/>
    <property type="molecule type" value="Genomic_DNA"/>
</dbReference>